<dbReference type="InterPro" id="IPR014716">
    <property type="entry name" value="Fibrinogen_a/b/g_C_1"/>
</dbReference>
<evidence type="ECO:0008006" key="6">
    <source>
        <dbReference type="Google" id="ProtNLM"/>
    </source>
</evidence>
<feature type="signal peptide" evidence="1">
    <location>
        <begin position="1"/>
        <end position="19"/>
    </location>
</feature>
<keyword evidence="1" id="KW-0732">Signal</keyword>
<dbReference type="SMART" id="SM00186">
    <property type="entry name" value="FBG"/>
    <property type="match status" value="1"/>
</dbReference>
<protein>
    <recommendedName>
        <fullName evidence="6">Fibrinogen C-terminal domain-containing protein</fullName>
    </recommendedName>
</protein>
<accession>A0AAN8PW59</accession>
<dbReference type="AlphaFoldDB" id="A0AAN8PW59"/>
<comment type="caution">
    <text evidence="4">The sequence shown here is derived from an EMBL/GenBank/DDBJ whole genome shotgun (WGS) entry which is preliminary data.</text>
</comment>
<evidence type="ECO:0000313" key="4">
    <source>
        <dbReference type="EMBL" id="KAK6180401.1"/>
    </source>
</evidence>
<dbReference type="PANTHER" id="PTHR19143">
    <property type="entry name" value="FIBRINOGEN/TENASCIN/ANGIOPOEITIN"/>
    <property type="match status" value="1"/>
</dbReference>
<dbReference type="Proteomes" id="UP001347796">
    <property type="component" value="Unassembled WGS sequence"/>
</dbReference>
<gene>
    <name evidence="4" type="ORF">SNE40_012565</name>
</gene>
<evidence type="ECO:0000259" key="3">
    <source>
        <dbReference type="PROSITE" id="PS51406"/>
    </source>
</evidence>
<dbReference type="InterPro" id="IPR036056">
    <property type="entry name" value="Fibrinogen-like_C"/>
</dbReference>
<evidence type="ECO:0000256" key="1">
    <source>
        <dbReference type="SAM" id="SignalP"/>
    </source>
</evidence>
<evidence type="ECO:0000313" key="5">
    <source>
        <dbReference type="Proteomes" id="UP001347796"/>
    </source>
</evidence>
<dbReference type="SUPFAM" id="SSF56496">
    <property type="entry name" value="Fibrinogen C-terminal domain-like"/>
    <property type="match status" value="1"/>
</dbReference>
<proteinExistence type="predicted"/>
<dbReference type="InterPro" id="IPR002181">
    <property type="entry name" value="Fibrinogen_a/b/g_C_dom"/>
</dbReference>
<evidence type="ECO:0000259" key="2">
    <source>
        <dbReference type="PROSITE" id="PS50948"/>
    </source>
</evidence>
<dbReference type="Pfam" id="PF00147">
    <property type="entry name" value="Fibrinogen_C"/>
    <property type="match status" value="1"/>
</dbReference>
<dbReference type="Gene3D" id="4.10.530.10">
    <property type="entry name" value="Gamma-fibrinogen Carboxyl Terminal Fragment, domain 2"/>
    <property type="match status" value="1"/>
</dbReference>
<dbReference type="InterPro" id="IPR003609">
    <property type="entry name" value="Pan_app"/>
</dbReference>
<organism evidence="4 5">
    <name type="scientific">Patella caerulea</name>
    <name type="common">Rayed Mediterranean limpet</name>
    <dbReference type="NCBI Taxonomy" id="87958"/>
    <lineage>
        <taxon>Eukaryota</taxon>
        <taxon>Metazoa</taxon>
        <taxon>Spiralia</taxon>
        <taxon>Lophotrochozoa</taxon>
        <taxon>Mollusca</taxon>
        <taxon>Gastropoda</taxon>
        <taxon>Patellogastropoda</taxon>
        <taxon>Patelloidea</taxon>
        <taxon>Patellidae</taxon>
        <taxon>Patella</taxon>
    </lineage>
</organism>
<sequence length="339" mass="38579">MFLPNIVVILANILPYISGSPILGHFKTTSVCGDSQVKDGYQFARHTTRSLLTCASTCNELEKCYSFAYQDHDCFLYSMIVISDCSTSTPKTKKHFYEKSGCLNGGKADTTGTCYCKNGFMDERCYRRMKDCTDGMLEPSYAGKGLALYVQPNPDVEPFKVYCIMNYGGRTHVLYHLSESTNLTRNWEAYRNGFGVLTGDHWLGLEYVYHLVNSRNFKLEFETRNSLNNQFKQTYSNFKIANETDGYRITSVGTFSGPMADCMTDLLEIPFSTYDHGDANGLECAAAYGGGWWFRDYCARCNMVGRLVTTPDGNRLNISSEKYWPDVLWNPRRLKVWLQ</sequence>
<name>A0AAN8PW59_PATCE</name>
<reference evidence="4 5" key="1">
    <citation type="submission" date="2024-01" db="EMBL/GenBank/DDBJ databases">
        <title>The genome of the rayed Mediterranean limpet Patella caerulea (Linnaeus, 1758).</title>
        <authorList>
            <person name="Anh-Thu Weber A."/>
            <person name="Halstead-Nussloch G."/>
        </authorList>
    </citation>
    <scope>NUCLEOTIDE SEQUENCE [LARGE SCALE GENOMIC DNA]</scope>
    <source>
        <strain evidence="4">AATW-2023a</strain>
        <tissue evidence="4">Whole specimen</tissue>
    </source>
</reference>
<dbReference type="PROSITE" id="PS50948">
    <property type="entry name" value="PAN"/>
    <property type="match status" value="1"/>
</dbReference>
<dbReference type="GO" id="GO:0005615">
    <property type="term" value="C:extracellular space"/>
    <property type="evidence" value="ECO:0007669"/>
    <property type="project" value="TreeGrafter"/>
</dbReference>
<keyword evidence="5" id="KW-1185">Reference proteome</keyword>
<dbReference type="Gene3D" id="3.90.215.10">
    <property type="entry name" value="Gamma Fibrinogen, chain A, domain 1"/>
    <property type="match status" value="1"/>
</dbReference>
<dbReference type="PANTHER" id="PTHR19143:SF185">
    <property type="entry name" value="ANGIOPOIETIN-RELATED PROTEIN 5"/>
    <property type="match status" value="1"/>
</dbReference>
<dbReference type="PROSITE" id="PS51406">
    <property type="entry name" value="FIBRINOGEN_C_2"/>
    <property type="match status" value="1"/>
</dbReference>
<feature type="domain" description="Apple" evidence="2">
    <location>
        <begin position="32"/>
        <end position="102"/>
    </location>
</feature>
<dbReference type="InterPro" id="IPR050373">
    <property type="entry name" value="Fibrinogen_C-term_domain"/>
</dbReference>
<feature type="domain" description="Fibrinogen C-terminal" evidence="3">
    <location>
        <begin position="123"/>
        <end position="306"/>
    </location>
</feature>
<dbReference type="EMBL" id="JAZGQO010000008">
    <property type="protein sequence ID" value="KAK6180401.1"/>
    <property type="molecule type" value="Genomic_DNA"/>
</dbReference>
<feature type="chain" id="PRO_5042921648" description="Fibrinogen C-terminal domain-containing protein" evidence="1">
    <location>
        <begin position="20"/>
        <end position="339"/>
    </location>
</feature>